<dbReference type="NCBIfam" id="NF038403">
    <property type="entry name" value="perm_prefix_1"/>
    <property type="match status" value="1"/>
</dbReference>
<comment type="caution">
    <text evidence="2">The sequence shown here is derived from an EMBL/GenBank/DDBJ whole genome shotgun (WGS) entry which is preliminary data.</text>
</comment>
<gene>
    <name evidence="2" type="ORF">FB391_2034</name>
</gene>
<feature type="transmembrane region" description="Helical" evidence="1">
    <location>
        <begin position="234"/>
        <end position="255"/>
    </location>
</feature>
<sequence>MNVITAYLDTMFAAYPPSPRMTEARSELHAMMEDAYTSHLDAGMSENEAVGRVITEFGNLDELAPQLGISGDIASVPPAAPSPEGPTALAPVTLDEAEAYLAARRETQPALAWAQVLFILSPAVLIVLSTLSAAGAIGLAVNPAVLIGTVVLLACVAGAVTILVRRRQRLAPFARLAEGDAPRSGAVDRWAGALAADAAPRRTTAFQIAVALWIVALVPVLAVSLLASPETSRTWIGIAVAAMLGMFAVGTFVLLRKDADAATAAVLLRSRRAM</sequence>
<reference evidence="2 3" key="1">
    <citation type="submission" date="2019-06" db="EMBL/GenBank/DDBJ databases">
        <title>Sequencing the genomes of 1000 actinobacteria strains.</title>
        <authorList>
            <person name="Klenk H.-P."/>
        </authorList>
    </citation>
    <scope>NUCLEOTIDE SEQUENCE [LARGE SCALE GENOMIC DNA]</scope>
    <source>
        <strain evidence="2 3">DSM 105492</strain>
    </source>
</reference>
<name>A0A543F2D7_9MICO</name>
<dbReference type="AlphaFoldDB" id="A0A543F2D7"/>
<protein>
    <submittedName>
        <fullName evidence="2">Uncharacterized protein</fullName>
    </submittedName>
</protein>
<dbReference type="RefSeq" id="WP_141894275.1">
    <property type="nucleotide sequence ID" value="NZ_BAABLH010000005.1"/>
</dbReference>
<dbReference type="EMBL" id="VFPE01000002">
    <property type="protein sequence ID" value="TQM27993.1"/>
    <property type="molecule type" value="Genomic_DNA"/>
</dbReference>
<evidence type="ECO:0000313" key="3">
    <source>
        <dbReference type="Proteomes" id="UP000320235"/>
    </source>
</evidence>
<accession>A0A543F2D7</accession>
<evidence type="ECO:0000313" key="2">
    <source>
        <dbReference type="EMBL" id="TQM27993.1"/>
    </source>
</evidence>
<dbReference type="OrthoDB" id="9815852at2"/>
<feature type="transmembrane region" description="Helical" evidence="1">
    <location>
        <begin position="144"/>
        <end position="164"/>
    </location>
</feature>
<dbReference type="InterPro" id="IPR047928">
    <property type="entry name" value="Perm_prefix_1"/>
</dbReference>
<keyword evidence="1" id="KW-0812">Transmembrane</keyword>
<keyword evidence="3" id="KW-1185">Reference proteome</keyword>
<feature type="transmembrane region" description="Helical" evidence="1">
    <location>
        <begin position="208"/>
        <end position="228"/>
    </location>
</feature>
<keyword evidence="1" id="KW-1133">Transmembrane helix</keyword>
<dbReference type="Proteomes" id="UP000320235">
    <property type="component" value="Unassembled WGS sequence"/>
</dbReference>
<organism evidence="2 3">
    <name type="scientific">Microbacterium kyungheense</name>
    <dbReference type="NCBI Taxonomy" id="1263636"/>
    <lineage>
        <taxon>Bacteria</taxon>
        <taxon>Bacillati</taxon>
        <taxon>Actinomycetota</taxon>
        <taxon>Actinomycetes</taxon>
        <taxon>Micrococcales</taxon>
        <taxon>Microbacteriaceae</taxon>
        <taxon>Microbacterium</taxon>
    </lineage>
</organism>
<feature type="transmembrane region" description="Helical" evidence="1">
    <location>
        <begin position="110"/>
        <end position="138"/>
    </location>
</feature>
<evidence type="ECO:0000256" key="1">
    <source>
        <dbReference type="SAM" id="Phobius"/>
    </source>
</evidence>
<keyword evidence="1" id="KW-0472">Membrane</keyword>
<proteinExistence type="predicted"/>